<dbReference type="EMBL" id="MHWD01000005">
    <property type="protein sequence ID" value="OHB04767.1"/>
    <property type="molecule type" value="Genomic_DNA"/>
</dbReference>
<dbReference type="AlphaFoldDB" id="A0A1G2U5M2"/>
<dbReference type="Proteomes" id="UP000179283">
    <property type="component" value="Unassembled WGS sequence"/>
</dbReference>
<organism evidence="1 2">
    <name type="scientific">Candidatus Zambryskibacteria bacterium RIFCSPLOWO2_01_FULL_43_17</name>
    <dbReference type="NCBI Taxonomy" id="1802760"/>
    <lineage>
        <taxon>Bacteria</taxon>
        <taxon>Candidatus Zambryskiibacteriota</taxon>
    </lineage>
</organism>
<evidence type="ECO:0000313" key="2">
    <source>
        <dbReference type="Proteomes" id="UP000179283"/>
    </source>
</evidence>
<accession>A0A1G2U5M2</accession>
<proteinExistence type="predicted"/>
<name>A0A1G2U5M2_9BACT</name>
<evidence type="ECO:0000313" key="1">
    <source>
        <dbReference type="EMBL" id="OHB04767.1"/>
    </source>
</evidence>
<comment type="caution">
    <text evidence="1">The sequence shown here is derived from an EMBL/GenBank/DDBJ whole genome shotgun (WGS) entry which is preliminary data.</text>
</comment>
<gene>
    <name evidence="1" type="ORF">A2920_00670</name>
</gene>
<reference evidence="1 2" key="1">
    <citation type="journal article" date="2016" name="Nat. Commun.">
        <title>Thousands of microbial genomes shed light on interconnected biogeochemical processes in an aquifer system.</title>
        <authorList>
            <person name="Anantharaman K."/>
            <person name="Brown C.T."/>
            <person name="Hug L.A."/>
            <person name="Sharon I."/>
            <person name="Castelle C.J."/>
            <person name="Probst A.J."/>
            <person name="Thomas B.C."/>
            <person name="Singh A."/>
            <person name="Wilkins M.J."/>
            <person name="Karaoz U."/>
            <person name="Brodie E.L."/>
            <person name="Williams K.H."/>
            <person name="Hubbard S.S."/>
            <person name="Banfield J.F."/>
        </authorList>
    </citation>
    <scope>NUCLEOTIDE SEQUENCE [LARGE SCALE GENOMIC DNA]</scope>
</reference>
<sequence>MRFFVAAMLSLCISDSAVSQISIRPNALSQTICDKQTGEPVVLIRRDSIGKSVTRFLIEHEFKHVSDALSHKGGCLGWESERDVSPAFKFELPAACANISFAVSVRGESYDSALKSAWLAPNHGNSVYDQASDIATKPWLLQLVRDTCTKDFVTNLAEAKEDSVRRKYRMRCVKDEMFCVMSPIQRAPTRK</sequence>
<protein>
    <submittedName>
        <fullName evidence="1">Uncharacterized protein</fullName>
    </submittedName>
</protein>